<feature type="transmembrane region" description="Helical" evidence="2">
    <location>
        <begin position="168"/>
        <end position="190"/>
    </location>
</feature>
<dbReference type="STRING" id="1071381.G8BS33"/>
<dbReference type="CDD" id="cd05288">
    <property type="entry name" value="PGDH"/>
    <property type="match status" value="1"/>
</dbReference>
<gene>
    <name evidence="5" type="primary">TPHA0D00100</name>
    <name evidence="5" type="ordered locus">TPHA_0D00100</name>
</gene>
<dbReference type="Proteomes" id="UP000005666">
    <property type="component" value="Chromosome 4"/>
</dbReference>
<evidence type="ECO:0000313" key="6">
    <source>
        <dbReference type="Proteomes" id="UP000005666"/>
    </source>
</evidence>
<feature type="domain" description="Oxidoreductase N-terminal" evidence="4">
    <location>
        <begin position="21"/>
        <end position="118"/>
    </location>
</feature>
<dbReference type="AlphaFoldDB" id="G8BS33"/>
<protein>
    <recommendedName>
        <fullName evidence="7">Enoyl reductase (ER) domain-containing protein</fullName>
    </recommendedName>
</protein>
<accession>G8BS33</accession>
<keyword evidence="2" id="KW-0812">Transmembrane</keyword>
<organism evidence="5 6">
    <name type="scientific">Tetrapisispora phaffii (strain ATCC 24235 / CBS 4417 / NBRC 1672 / NRRL Y-8282 / UCD 70-5)</name>
    <name type="common">Yeast</name>
    <name type="synonym">Fabospora phaffii</name>
    <dbReference type="NCBI Taxonomy" id="1071381"/>
    <lineage>
        <taxon>Eukaryota</taxon>
        <taxon>Fungi</taxon>
        <taxon>Dikarya</taxon>
        <taxon>Ascomycota</taxon>
        <taxon>Saccharomycotina</taxon>
        <taxon>Saccharomycetes</taxon>
        <taxon>Saccharomycetales</taxon>
        <taxon>Saccharomycetaceae</taxon>
        <taxon>Tetrapisispora</taxon>
    </lineage>
</organism>
<dbReference type="GO" id="GO:0016628">
    <property type="term" value="F:oxidoreductase activity, acting on the CH-CH group of donors, NAD or NADP as acceptor"/>
    <property type="evidence" value="ECO:0007669"/>
    <property type="project" value="InterPro"/>
</dbReference>
<sequence length="365" mass="39656">MYSAKQFVIKTLPTPGLPFNFDSTDSKATFELKTLELKESDLKEGEVLIESLLLSNDPAQKFWISSVDKNYAAGVQVGEIIPARGIAKILASKNGEFKAGDYVTGTIGWTTYAIIHDTKKAFLRKVSKEQVGDLSWHLSALGGTSLTAYFIFYHYAQFEENEKFNGKTILISGAAGAVGIVCIQIALHVFKAKKVIATAGGPEKIRYVEEFDPSRVVGVDYKDSNFKENLIKAAGGPNTVDLFIDNVGGDVLEIGTELLKPHSTLIVCGSISGYNDPSKLIYKSFVSVLTKRLTIKGVLLGDNIADFGKGLTKLSQMIEAGQLDISKAETLVDCTGEKFADVPNVWNGLFSGTNKGKLISKVNEY</sequence>
<dbReference type="InterPro" id="IPR013149">
    <property type="entry name" value="ADH-like_C"/>
</dbReference>
<feature type="domain" description="Alcohol dehydrogenase-like C-terminal" evidence="3">
    <location>
        <begin position="177"/>
        <end position="311"/>
    </location>
</feature>
<dbReference type="OrthoDB" id="809632at2759"/>
<dbReference type="GeneID" id="11534603"/>
<evidence type="ECO:0000259" key="4">
    <source>
        <dbReference type="Pfam" id="PF16884"/>
    </source>
</evidence>
<dbReference type="PANTHER" id="PTHR43205:SF19">
    <property type="entry name" value="ENOYL REDUCTASE (ER) DOMAIN-CONTAINING PROTEIN"/>
    <property type="match status" value="1"/>
</dbReference>
<keyword evidence="2" id="KW-1133">Transmembrane helix</keyword>
<dbReference type="InterPro" id="IPR036291">
    <property type="entry name" value="NAD(P)-bd_dom_sf"/>
</dbReference>
<dbReference type="eggNOG" id="KOG1196">
    <property type="taxonomic scope" value="Eukaryota"/>
</dbReference>
<dbReference type="PANTHER" id="PTHR43205">
    <property type="entry name" value="PROSTAGLANDIN REDUCTASE"/>
    <property type="match status" value="1"/>
</dbReference>
<name>G8BS33_TETPH</name>
<dbReference type="InterPro" id="IPR011032">
    <property type="entry name" value="GroES-like_sf"/>
</dbReference>
<dbReference type="KEGG" id="tpf:TPHA_0D00100"/>
<evidence type="ECO:0000256" key="2">
    <source>
        <dbReference type="SAM" id="Phobius"/>
    </source>
</evidence>
<dbReference type="InterPro" id="IPR045010">
    <property type="entry name" value="MDR_fam"/>
</dbReference>
<dbReference type="Gene3D" id="3.40.50.720">
    <property type="entry name" value="NAD(P)-binding Rossmann-like Domain"/>
    <property type="match status" value="1"/>
</dbReference>
<reference evidence="5 6" key="1">
    <citation type="journal article" date="2011" name="Proc. Natl. Acad. Sci. U.S.A.">
        <title>Evolutionary erosion of yeast sex chromosomes by mating-type switching accidents.</title>
        <authorList>
            <person name="Gordon J.L."/>
            <person name="Armisen D."/>
            <person name="Proux-Wera E."/>
            <person name="Oheigeartaigh S.S."/>
            <person name="Byrne K.P."/>
            <person name="Wolfe K.H."/>
        </authorList>
    </citation>
    <scope>NUCLEOTIDE SEQUENCE [LARGE SCALE GENOMIC DNA]</scope>
    <source>
        <strain evidence="6">ATCC 24235 / CBS 4417 / NBRC 1672 / NRRL Y-8282 / UCD 70-5</strain>
    </source>
</reference>
<keyword evidence="2" id="KW-0472">Membrane</keyword>
<dbReference type="Pfam" id="PF00107">
    <property type="entry name" value="ADH_zinc_N"/>
    <property type="match status" value="1"/>
</dbReference>
<feature type="transmembrane region" description="Helical" evidence="2">
    <location>
        <begin position="134"/>
        <end position="156"/>
    </location>
</feature>
<dbReference type="RefSeq" id="XP_003685088.1">
    <property type="nucleotide sequence ID" value="XM_003685040.1"/>
</dbReference>
<evidence type="ECO:0000256" key="1">
    <source>
        <dbReference type="ARBA" id="ARBA00023002"/>
    </source>
</evidence>
<dbReference type="Gene3D" id="3.90.180.10">
    <property type="entry name" value="Medium-chain alcohol dehydrogenases, catalytic domain"/>
    <property type="match status" value="1"/>
</dbReference>
<evidence type="ECO:0000313" key="5">
    <source>
        <dbReference type="EMBL" id="CCE62654.1"/>
    </source>
</evidence>
<evidence type="ECO:0000259" key="3">
    <source>
        <dbReference type="Pfam" id="PF00107"/>
    </source>
</evidence>
<proteinExistence type="predicted"/>
<dbReference type="SUPFAM" id="SSF50129">
    <property type="entry name" value="GroES-like"/>
    <property type="match status" value="1"/>
</dbReference>
<dbReference type="HOGENOM" id="CLU_026673_29_2_1"/>
<dbReference type="SUPFAM" id="SSF51735">
    <property type="entry name" value="NAD(P)-binding Rossmann-fold domains"/>
    <property type="match status" value="1"/>
</dbReference>
<dbReference type="Pfam" id="PF16884">
    <property type="entry name" value="ADH_N_2"/>
    <property type="match status" value="1"/>
</dbReference>
<dbReference type="OMA" id="DKVMGMT"/>
<keyword evidence="1" id="KW-0560">Oxidoreductase</keyword>
<dbReference type="InterPro" id="IPR041694">
    <property type="entry name" value="ADH_N_2"/>
</dbReference>
<keyword evidence="6" id="KW-1185">Reference proteome</keyword>
<dbReference type="EMBL" id="HE612859">
    <property type="protein sequence ID" value="CCE62654.1"/>
    <property type="molecule type" value="Genomic_DNA"/>
</dbReference>
<evidence type="ECO:0008006" key="7">
    <source>
        <dbReference type="Google" id="ProtNLM"/>
    </source>
</evidence>